<proteinExistence type="predicted"/>
<evidence type="ECO:0000313" key="5">
    <source>
        <dbReference type="Proteomes" id="UP000094067"/>
    </source>
</evidence>
<reference evidence="2 5" key="1">
    <citation type="submission" date="2016-07" db="EMBL/GenBank/DDBJ databases">
        <title>Characterization of isolates of Eisenbergiella tayi derived from blood cultures, using whole genome sequencing.</title>
        <authorList>
            <person name="Burdz T."/>
            <person name="Wiebe D."/>
            <person name="Huynh C."/>
            <person name="Bernard K."/>
        </authorList>
    </citation>
    <scope>NUCLEOTIDE SEQUENCE [LARGE SCALE GENOMIC DNA]</scope>
    <source>
        <strain evidence="2 5">NML 110608</strain>
    </source>
</reference>
<gene>
    <name evidence="3" type="ORF">BEI59_27825</name>
    <name evidence="2" type="ORF">BEI61_05909</name>
    <name evidence="4" type="ORF">BEI63_02790</name>
</gene>
<evidence type="ECO:0000259" key="1">
    <source>
        <dbReference type="Pfam" id="PF00583"/>
    </source>
</evidence>
<dbReference type="InterPro" id="IPR000182">
    <property type="entry name" value="GNAT_dom"/>
</dbReference>
<evidence type="ECO:0000313" key="7">
    <source>
        <dbReference type="Proteomes" id="UP000094869"/>
    </source>
</evidence>
<dbReference type="Proteomes" id="UP000094869">
    <property type="component" value="Unassembled WGS sequence"/>
</dbReference>
<feature type="domain" description="N-acetyltransferase" evidence="1">
    <location>
        <begin position="197"/>
        <end position="285"/>
    </location>
</feature>
<dbReference type="RefSeq" id="WP_069155169.1">
    <property type="nucleotide sequence ID" value="NZ_DAWDRA010000054.1"/>
</dbReference>
<organism evidence="2 5">
    <name type="scientific">Eisenbergiella tayi</name>
    <dbReference type="NCBI Taxonomy" id="1432052"/>
    <lineage>
        <taxon>Bacteria</taxon>
        <taxon>Bacillati</taxon>
        <taxon>Bacillota</taxon>
        <taxon>Clostridia</taxon>
        <taxon>Lachnospirales</taxon>
        <taxon>Lachnospiraceae</taxon>
        <taxon>Eisenbergiella</taxon>
    </lineage>
</organism>
<dbReference type="InterPro" id="IPR016181">
    <property type="entry name" value="Acyl_CoA_acyltransferase"/>
</dbReference>
<comment type="caution">
    <text evidence="2">The sequence shown here is derived from an EMBL/GenBank/DDBJ whole genome shotgun (WGS) entry which is preliminary data.</text>
</comment>
<dbReference type="OrthoDB" id="1550635at2"/>
<protein>
    <recommendedName>
        <fullName evidence="1">N-acetyltransferase domain-containing protein</fullName>
    </recommendedName>
</protein>
<reference evidence="4 7" key="2">
    <citation type="submission" date="2016-08" db="EMBL/GenBank/DDBJ databases">
        <title>Characterization of Isolates of Eisenbergiella tayi Derived from Blood Cultures, Using Whole Genome Sequencing.</title>
        <authorList>
            <person name="Bernier A.-M."/>
            <person name="Burdz T."/>
            <person name="Wiebe D."/>
            <person name="Bernard K."/>
        </authorList>
    </citation>
    <scope>NUCLEOTIDE SEQUENCE [LARGE SCALE GENOMIC DNA]</scope>
    <source>
        <strain evidence="4 7">NML120146</strain>
    </source>
</reference>
<dbReference type="Gene3D" id="3.40.630.30">
    <property type="match status" value="1"/>
</dbReference>
<name>A0A1E2ZZI9_9FIRM</name>
<dbReference type="EMBL" id="MCGH01000005">
    <property type="protein sequence ID" value="ODM01910.1"/>
    <property type="molecule type" value="Genomic_DNA"/>
</dbReference>
<evidence type="ECO:0000313" key="4">
    <source>
        <dbReference type="EMBL" id="ODR61038.1"/>
    </source>
</evidence>
<sequence length="320" mass="36834">MIIVDFERKHAEAAAELAMAGYEDERRKVPSLPEVTELPDLTPFADNCLGVAAFEGEKMLGFLCCHEPWEHAFQSLAKGTFSPIHAHGSVKENRGKVYQRMYQAAAEKWVKKGIAYHSIALYAHEETALSAFFDYGFGRRCADAIRMMEPLGNYTPPVGITFKEEDGKEKEQVNRLHRMLKEHMGKSPCFMGYPVREEEEDTEQLQEEKSGSRFFTAMDGEKVAAYVEVTDRGENFATQAEDMRNICGAYCLPEYRGRNIYQGLLDYMILCLKKEGFLRLGVDYESFNPTANMFWPKYFEVYTKSVVRRIDECALEWQRY</sequence>
<dbReference type="EMBL" id="MEHD01000008">
    <property type="protein sequence ID" value="ODR61038.1"/>
    <property type="molecule type" value="Genomic_DNA"/>
</dbReference>
<reference evidence="3 6" key="3">
    <citation type="submission" date="2016-08" db="EMBL/GenBank/DDBJ databases">
        <authorList>
            <person name="Seilhamer J.J."/>
        </authorList>
    </citation>
    <scope>NUCLEOTIDE SEQUENCE [LARGE SCALE GENOMIC DNA]</scope>
    <source>
        <strain evidence="3 6">NML150140-1</strain>
    </source>
</reference>
<dbReference type="EMBL" id="MEHA01000029">
    <property type="protein sequence ID" value="ODR44607.1"/>
    <property type="molecule type" value="Genomic_DNA"/>
</dbReference>
<evidence type="ECO:0000313" key="2">
    <source>
        <dbReference type="EMBL" id="ODM01910.1"/>
    </source>
</evidence>
<keyword evidence="7" id="KW-1185">Reference proteome</keyword>
<evidence type="ECO:0000313" key="6">
    <source>
        <dbReference type="Proteomes" id="UP000094271"/>
    </source>
</evidence>
<dbReference type="AlphaFoldDB" id="A0A1E2ZZI9"/>
<dbReference type="Proteomes" id="UP000094271">
    <property type="component" value="Unassembled WGS sequence"/>
</dbReference>
<dbReference type="SUPFAM" id="SSF55729">
    <property type="entry name" value="Acyl-CoA N-acyltransferases (Nat)"/>
    <property type="match status" value="1"/>
</dbReference>
<dbReference type="Proteomes" id="UP000094067">
    <property type="component" value="Unassembled WGS sequence"/>
</dbReference>
<dbReference type="Pfam" id="PF00583">
    <property type="entry name" value="Acetyltransf_1"/>
    <property type="match status" value="1"/>
</dbReference>
<dbReference type="GO" id="GO:0016747">
    <property type="term" value="F:acyltransferase activity, transferring groups other than amino-acyl groups"/>
    <property type="evidence" value="ECO:0007669"/>
    <property type="project" value="InterPro"/>
</dbReference>
<accession>A0A1E2ZZI9</accession>
<evidence type="ECO:0000313" key="3">
    <source>
        <dbReference type="EMBL" id="ODR44607.1"/>
    </source>
</evidence>